<feature type="transmembrane region" description="Helical" evidence="4">
    <location>
        <begin position="66"/>
        <end position="83"/>
    </location>
</feature>
<keyword evidence="4" id="KW-1133">Transmembrane helix</keyword>
<feature type="transmembrane region" description="Helical" evidence="4">
    <location>
        <begin position="39"/>
        <end position="59"/>
    </location>
</feature>
<keyword evidence="1 2" id="KW-0807">Transducer</keyword>
<evidence type="ECO:0000313" key="7">
    <source>
        <dbReference type="Proteomes" id="UP000325182"/>
    </source>
</evidence>
<gene>
    <name evidence="6" type="ORF">FZC84_01310</name>
</gene>
<accession>A0A5D4MIC4</accession>
<dbReference type="EMBL" id="VTEG01000001">
    <property type="protein sequence ID" value="TYS01327.1"/>
    <property type="molecule type" value="Genomic_DNA"/>
</dbReference>
<proteinExistence type="predicted"/>
<dbReference type="Pfam" id="PF00015">
    <property type="entry name" value="MCPsignal"/>
    <property type="match status" value="1"/>
</dbReference>
<evidence type="ECO:0000259" key="5">
    <source>
        <dbReference type="PROSITE" id="PS50111"/>
    </source>
</evidence>
<reference evidence="6 7" key="1">
    <citation type="submission" date="2019-08" db="EMBL/GenBank/DDBJ databases">
        <title>Bacillus genomes from the desert of Cuatro Cienegas, Coahuila.</title>
        <authorList>
            <person name="Olmedo-Alvarez G."/>
        </authorList>
    </citation>
    <scope>NUCLEOTIDE SEQUENCE [LARGE SCALE GENOMIC DNA]</scope>
    <source>
        <strain evidence="6 7">CH128b_4D</strain>
    </source>
</reference>
<feature type="transmembrane region" description="Helical" evidence="4">
    <location>
        <begin position="14"/>
        <end position="33"/>
    </location>
</feature>
<dbReference type="InterPro" id="IPR004089">
    <property type="entry name" value="MCPsignal_dom"/>
</dbReference>
<evidence type="ECO:0000313" key="6">
    <source>
        <dbReference type="EMBL" id="TYS01327.1"/>
    </source>
</evidence>
<dbReference type="SMART" id="SM00283">
    <property type="entry name" value="MA"/>
    <property type="match status" value="1"/>
</dbReference>
<keyword evidence="4" id="KW-0472">Membrane</keyword>
<dbReference type="RefSeq" id="WP_148952685.1">
    <property type="nucleotide sequence ID" value="NZ_VTEG01000001.1"/>
</dbReference>
<dbReference type="Proteomes" id="UP000325182">
    <property type="component" value="Unassembled WGS sequence"/>
</dbReference>
<dbReference type="PANTHER" id="PTHR32089:SF112">
    <property type="entry name" value="LYSOZYME-LIKE PROTEIN-RELATED"/>
    <property type="match status" value="1"/>
</dbReference>
<sequence>MNKKNELLNQRNKLLVKLTWFSIALSLVINLARGSTWEILAIIAVMGGVSASFSTFMAWKEIGVKYVMYILMLGLTIITYSMMASNPSFLSYLMVYYNLAVIAMYQQMKPIIVTGLTQIALTVLFFIQFNEPMFSEYGTAGLMTLIMYIVLVTSFLMFQERSSWKNEEDALAAKEKAEEIILTVRSSVDSLRSFSNGLKENITVTGSISTDVTRTFNEMAASIEHQALSVSDINRLIMDSSSSTDDVYQGSNAMKELTESSVKVTKSASEKIQSLDSEIENLSEIMRETKNTMTQLEQDAMQISEILNVINSISEQTNLLALNAAIEAARAGEHGRGFAVVADEVRKLAEDSQGSTQKITNILNKIQTNTESAANQVENGTQAVHTSQENTKEIKSVLEHVSINGKQVMDQAERIDRLIRNLIDSSTKTSEEVNAVSSVTEQTAAGVEEVLASVEEQNSKVNDIVNNYNSLEESIQTLYNVVKRT</sequence>
<feature type="coiled-coil region" evidence="3">
    <location>
        <begin position="265"/>
        <end position="306"/>
    </location>
</feature>
<evidence type="ECO:0000256" key="4">
    <source>
        <dbReference type="SAM" id="Phobius"/>
    </source>
</evidence>
<dbReference type="GO" id="GO:0016020">
    <property type="term" value="C:membrane"/>
    <property type="evidence" value="ECO:0007669"/>
    <property type="project" value="InterPro"/>
</dbReference>
<dbReference type="CDD" id="cd11386">
    <property type="entry name" value="MCP_signal"/>
    <property type="match status" value="1"/>
</dbReference>
<feature type="domain" description="Methyl-accepting transducer" evidence="5">
    <location>
        <begin position="201"/>
        <end position="458"/>
    </location>
</feature>
<comment type="caution">
    <text evidence="6">The sequence shown here is derived from an EMBL/GenBank/DDBJ whole genome shotgun (WGS) entry which is preliminary data.</text>
</comment>
<evidence type="ECO:0000256" key="1">
    <source>
        <dbReference type="ARBA" id="ARBA00023224"/>
    </source>
</evidence>
<dbReference type="PANTHER" id="PTHR32089">
    <property type="entry name" value="METHYL-ACCEPTING CHEMOTAXIS PROTEIN MCPB"/>
    <property type="match status" value="1"/>
</dbReference>
<name>A0A5D4MIC4_9BACI</name>
<dbReference type="AlphaFoldDB" id="A0A5D4MIC4"/>
<evidence type="ECO:0000256" key="2">
    <source>
        <dbReference type="PROSITE-ProRule" id="PRU00284"/>
    </source>
</evidence>
<feature type="transmembrane region" description="Helical" evidence="4">
    <location>
        <begin position="112"/>
        <end position="129"/>
    </location>
</feature>
<dbReference type="GO" id="GO:0007165">
    <property type="term" value="P:signal transduction"/>
    <property type="evidence" value="ECO:0007669"/>
    <property type="project" value="UniProtKB-KW"/>
</dbReference>
<keyword evidence="4" id="KW-0812">Transmembrane</keyword>
<feature type="transmembrane region" description="Helical" evidence="4">
    <location>
        <begin position="141"/>
        <end position="158"/>
    </location>
</feature>
<dbReference type="SUPFAM" id="SSF58104">
    <property type="entry name" value="Methyl-accepting chemotaxis protein (MCP) signaling domain"/>
    <property type="match status" value="1"/>
</dbReference>
<organism evidence="6 7">
    <name type="scientific">Rossellomorea vietnamensis</name>
    <dbReference type="NCBI Taxonomy" id="218284"/>
    <lineage>
        <taxon>Bacteria</taxon>
        <taxon>Bacillati</taxon>
        <taxon>Bacillota</taxon>
        <taxon>Bacilli</taxon>
        <taxon>Bacillales</taxon>
        <taxon>Bacillaceae</taxon>
        <taxon>Rossellomorea</taxon>
    </lineage>
</organism>
<dbReference type="Gene3D" id="1.10.287.950">
    <property type="entry name" value="Methyl-accepting chemotaxis protein"/>
    <property type="match status" value="1"/>
</dbReference>
<dbReference type="PROSITE" id="PS50111">
    <property type="entry name" value="CHEMOTAXIS_TRANSDUC_2"/>
    <property type="match status" value="1"/>
</dbReference>
<keyword evidence="3" id="KW-0175">Coiled coil</keyword>
<evidence type="ECO:0000256" key="3">
    <source>
        <dbReference type="SAM" id="Coils"/>
    </source>
</evidence>
<protein>
    <recommendedName>
        <fullName evidence="5">Methyl-accepting transducer domain-containing protein</fullName>
    </recommendedName>
</protein>